<name>A0ABX3I3D5_9BACI</name>
<gene>
    <name evidence="2" type="ORF">BTA31_11295</name>
</gene>
<evidence type="ECO:0000313" key="2">
    <source>
        <dbReference type="EMBL" id="OMI27441.1"/>
    </source>
</evidence>
<proteinExistence type="predicted"/>
<reference evidence="2 3" key="1">
    <citation type="submission" date="2016-12" db="EMBL/GenBank/DDBJ databases">
        <title>Bacillus phylogenomics.</title>
        <authorList>
            <person name="Dunlap C."/>
        </authorList>
    </citation>
    <scope>NUCLEOTIDE SEQUENCE [LARGE SCALE GENOMIC DNA]</scope>
    <source>
        <strain evidence="2 3">NRRL B-41327</strain>
    </source>
</reference>
<comment type="caution">
    <text evidence="2">The sequence shown here is derived from an EMBL/GenBank/DDBJ whole genome shotgun (WGS) entry which is preliminary data.</text>
</comment>
<evidence type="ECO:0000313" key="3">
    <source>
        <dbReference type="Proteomes" id="UP000187046"/>
    </source>
</evidence>
<sequence>MFGKSKFLIAAFALAISSFAATTAYAQTGYFNTYTDYVSLSKSGYNTAMQGMCVDRNNNVIYAAKINNSTHKTQLFSIKMNGTKSKRTVTLLKNSSTNSTSYDLGHANDLAVKASAGDKHVSIYVAPMSDGSKYVNKIVKLSVDTAKKTYKVDKTYVLNYKGSNLSISGITYSVGADKFIVRSGKKFFIGKFNDKTGKFDYEATFKLNYSKAVVKNTTMDVSNYIQQGISFYQGTLYVPLTKPDAKGNASNVSIILTYPLNIDSLIKEQKTRPTADFSKELFTRKDLSFRITSGVYKLFEIESVDFDSGTLYFNTNRGNTGTQNDMIATFNGYNYYK</sequence>
<feature type="signal peptide" evidence="1">
    <location>
        <begin position="1"/>
        <end position="26"/>
    </location>
</feature>
<organism evidence="2 3">
    <name type="scientific">Bacillus haynesii</name>
    <dbReference type="NCBI Taxonomy" id="1925021"/>
    <lineage>
        <taxon>Bacteria</taxon>
        <taxon>Bacillati</taxon>
        <taxon>Bacillota</taxon>
        <taxon>Bacilli</taxon>
        <taxon>Bacillales</taxon>
        <taxon>Bacillaceae</taxon>
        <taxon>Bacillus</taxon>
    </lineage>
</organism>
<dbReference type="Proteomes" id="UP000187046">
    <property type="component" value="Unassembled WGS sequence"/>
</dbReference>
<protein>
    <submittedName>
        <fullName evidence="2">Uncharacterized protein</fullName>
    </submittedName>
</protein>
<feature type="chain" id="PRO_5045814978" evidence="1">
    <location>
        <begin position="27"/>
        <end position="337"/>
    </location>
</feature>
<accession>A0ABX3I3D5</accession>
<dbReference type="EMBL" id="MRBL01000012">
    <property type="protein sequence ID" value="OMI27441.1"/>
    <property type="molecule type" value="Genomic_DNA"/>
</dbReference>
<keyword evidence="3" id="KW-1185">Reference proteome</keyword>
<evidence type="ECO:0000256" key="1">
    <source>
        <dbReference type="SAM" id="SignalP"/>
    </source>
</evidence>
<dbReference type="RefSeq" id="WP_076791587.1">
    <property type="nucleotide sequence ID" value="NZ_MRBL01000012.1"/>
</dbReference>
<keyword evidence="1" id="KW-0732">Signal</keyword>